<sequence>MYINTATALIVLASSALAAPTPRPAGTLEGVVDGVAPITAGLGVTLNNLLGFRDSGSGAAGGGGSSGGAGGAGGGGSALLGGVVDGVAPVTGGLGVTLNDLLGFK</sequence>
<dbReference type="AlphaFoldDB" id="A0A9W8HXM7"/>
<accession>A0A9W8HXM7</accession>
<evidence type="ECO:0000256" key="1">
    <source>
        <dbReference type="SAM" id="SignalP"/>
    </source>
</evidence>
<evidence type="ECO:0000313" key="2">
    <source>
        <dbReference type="EMBL" id="KAJ2807461.1"/>
    </source>
</evidence>
<comment type="caution">
    <text evidence="2">The sequence shown here is derived from an EMBL/GenBank/DDBJ whole genome shotgun (WGS) entry which is preliminary data.</text>
</comment>
<dbReference type="OrthoDB" id="5596579at2759"/>
<feature type="chain" id="PRO_5040993728" evidence="1">
    <location>
        <begin position="19"/>
        <end position="105"/>
    </location>
</feature>
<reference evidence="2" key="1">
    <citation type="submission" date="2022-07" db="EMBL/GenBank/DDBJ databases">
        <title>Phylogenomic reconstructions and comparative analyses of Kickxellomycotina fungi.</title>
        <authorList>
            <person name="Reynolds N.K."/>
            <person name="Stajich J.E."/>
            <person name="Barry K."/>
            <person name="Grigoriev I.V."/>
            <person name="Crous P."/>
            <person name="Smith M.E."/>
        </authorList>
    </citation>
    <scope>NUCLEOTIDE SEQUENCE</scope>
    <source>
        <strain evidence="2">NRRL 1565</strain>
    </source>
</reference>
<dbReference type="EMBL" id="JANBUO010000106">
    <property type="protein sequence ID" value="KAJ2807461.1"/>
    <property type="molecule type" value="Genomic_DNA"/>
</dbReference>
<feature type="signal peptide" evidence="1">
    <location>
        <begin position="1"/>
        <end position="18"/>
    </location>
</feature>
<evidence type="ECO:0000313" key="3">
    <source>
        <dbReference type="Proteomes" id="UP001140094"/>
    </source>
</evidence>
<keyword evidence="3" id="KW-1185">Reference proteome</keyword>
<proteinExistence type="predicted"/>
<keyword evidence="1" id="KW-0732">Signal</keyword>
<protein>
    <submittedName>
        <fullName evidence="2">Uncharacterized protein</fullName>
    </submittedName>
</protein>
<organism evidence="2 3">
    <name type="scientific">Coemansia guatemalensis</name>
    <dbReference type="NCBI Taxonomy" id="2761395"/>
    <lineage>
        <taxon>Eukaryota</taxon>
        <taxon>Fungi</taxon>
        <taxon>Fungi incertae sedis</taxon>
        <taxon>Zoopagomycota</taxon>
        <taxon>Kickxellomycotina</taxon>
        <taxon>Kickxellomycetes</taxon>
        <taxon>Kickxellales</taxon>
        <taxon>Kickxellaceae</taxon>
        <taxon>Coemansia</taxon>
    </lineage>
</organism>
<gene>
    <name evidence="2" type="ORF">H4R20_001278</name>
</gene>
<name>A0A9W8HXM7_9FUNG</name>
<dbReference type="Proteomes" id="UP001140094">
    <property type="component" value="Unassembled WGS sequence"/>
</dbReference>